<dbReference type="InterPro" id="IPR005586">
    <property type="entry name" value="ABC_trans_aux"/>
</dbReference>
<organism evidence="2 3">
    <name type="scientific">Rhodovibrio sodomensis</name>
    <dbReference type="NCBI Taxonomy" id="1088"/>
    <lineage>
        <taxon>Bacteria</taxon>
        <taxon>Pseudomonadati</taxon>
        <taxon>Pseudomonadota</taxon>
        <taxon>Alphaproteobacteria</taxon>
        <taxon>Rhodospirillales</taxon>
        <taxon>Rhodovibrionaceae</taxon>
        <taxon>Rhodovibrio</taxon>
    </lineage>
</organism>
<reference evidence="2 3" key="1">
    <citation type="journal article" date="2020" name="Microorganisms">
        <title>Osmotic Adaptation and Compatible Solute Biosynthesis of Phototrophic Bacteria as Revealed from Genome Analyses.</title>
        <authorList>
            <person name="Imhoff J.F."/>
            <person name="Rahn T."/>
            <person name="Kunzel S."/>
            <person name="Keller A."/>
            <person name="Neulinger S.C."/>
        </authorList>
    </citation>
    <scope>NUCLEOTIDE SEQUENCE [LARGE SCALE GENOMIC DNA]</scope>
    <source>
        <strain evidence="2 3">DSM 9895</strain>
    </source>
</reference>
<feature type="domain" description="ABC-type transport auxiliary lipoprotein component" evidence="1">
    <location>
        <begin position="35"/>
        <end position="193"/>
    </location>
</feature>
<dbReference type="SUPFAM" id="SSF159594">
    <property type="entry name" value="XCC0632-like"/>
    <property type="match status" value="1"/>
</dbReference>
<dbReference type="EMBL" id="NRRL01000014">
    <property type="protein sequence ID" value="MBK1667931.1"/>
    <property type="molecule type" value="Genomic_DNA"/>
</dbReference>
<name>A0ABS1DD95_9PROT</name>
<comment type="caution">
    <text evidence="2">The sequence shown here is derived from an EMBL/GenBank/DDBJ whole genome shotgun (WGS) entry which is preliminary data.</text>
</comment>
<evidence type="ECO:0000259" key="1">
    <source>
        <dbReference type="Pfam" id="PF03886"/>
    </source>
</evidence>
<evidence type="ECO:0000313" key="2">
    <source>
        <dbReference type="EMBL" id="MBK1667931.1"/>
    </source>
</evidence>
<dbReference type="RefSeq" id="WP_200340097.1">
    <property type="nucleotide sequence ID" value="NZ_NRRL01000014.1"/>
</dbReference>
<accession>A0ABS1DD95</accession>
<protein>
    <recommendedName>
        <fullName evidence="1">ABC-type transport auxiliary lipoprotein component domain-containing protein</fullName>
    </recommendedName>
</protein>
<gene>
    <name evidence="2" type="ORF">CKO28_07765</name>
</gene>
<proteinExistence type="predicted"/>
<dbReference type="Proteomes" id="UP001296873">
    <property type="component" value="Unassembled WGS sequence"/>
</dbReference>
<sequence>MTVKSAVRTVAAIGIAVVTLGACGLPGESAPTFYYLLDPIDPAAERQAGGAVSLALEPVEIPAYLDRQALVTRSDDNELEVASFHQWAEPLYANVTRVLAENLRLLLDQTDVVRLPSRNSGFNAELQVELMRFERAADGPVTLVARWRVLDGRGQRELASRRAVVQEPLDGAGPEATVAAMDRALAELSRRIAEHLREAGAAI</sequence>
<keyword evidence="3" id="KW-1185">Reference proteome</keyword>
<dbReference type="Gene3D" id="3.40.50.10610">
    <property type="entry name" value="ABC-type transport auxiliary lipoprotein component"/>
    <property type="match status" value="1"/>
</dbReference>
<dbReference type="PROSITE" id="PS51257">
    <property type="entry name" value="PROKAR_LIPOPROTEIN"/>
    <property type="match status" value="1"/>
</dbReference>
<evidence type="ECO:0000313" key="3">
    <source>
        <dbReference type="Proteomes" id="UP001296873"/>
    </source>
</evidence>
<dbReference type="Pfam" id="PF03886">
    <property type="entry name" value="ABC_trans_aux"/>
    <property type="match status" value="1"/>
</dbReference>